<dbReference type="Proteomes" id="UP000050909">
    <property type="component" value="Unassembled WGS sequence"/>
</dbReference>
<feature type="transmembrane region" description="Helical" evidence="1">
    <location>
        <begin position="57"/>
        <end position="77"/>
    </location>
</feature>
<gene>
    <name evidence="2" type="ORF">FC62_GL000991</name>
</gene>
<organism evidence="2 3">
    <name type="scientific">Amylolactobacillus amylotrophicus DSM 20534</name>
    <dbReference type="NCBI Taxonomy" id="1423722"/>
    <lineage>
        <taxon>Bacteria</taxon>
        <taxon>Bacillati</taxon>
        <taxon>Bacillota</taxon>
        <taxon>Bacilli</taxon>
        <taxon>Lactobacillales</taxon>
        <taxon>Lactobacillaceae</taxon>
        <taxon>Amylolactobacillus</taxon>
    </lineage>
</organism>
<dbReference type="AlphaFoldDB" id="A0A0R1H337"/>
<proteinExistence type="predicted"/>
<protein>
    <submittedName>
        <fullName evidence="2">Uncharacterized protein</fullName>
    </submittedName>
</protein>
<accession>A0A0R1H337</accession>
<keyword evidence="3" id="KW-1185">Reference proteome</keyword>
<keyword evidence="1" id="KW-0812">Transmembrane</keyword>
<feature type="transmembrane region" description="Helical" evidence="1">
    <location>
        <begin position="6"/>
        <end position="28"/>
    </location>
</feature>
<reference evidence="2 3" key="1">
    <citation type="journal article" date="2015" name="Genome Announc.">
        <title>Expanding the biotechnology potential of lactobacilli through comparative genomics of 213 strains and associated genera.</title>
        <authorList>
            <person name="Sun Z."/>
            <person name="Harris H.M."/>
            <person name="McCann A."/>
            <person name="Guo C."/>
            <person name="Argimon S."/>
            <person name="Zhang W."/>
            <person name="Yang X."/>
            <person name="Jeffery I.B."/>
            <person name="Cooney J.C."/>
            <person name="Kagawa T.F."/>
            <person name="Liu W."/>
            <person name="Song Y."/>
            <person name="Salvetti E."/>
            <person name="Wrobel A."/>
            <person name="Rasinkangas P."/>
            <person name="Parkhill J."/>
            <person name="Rea M.C."/>
            <person name="O'Sullivan O."/>
            <person name="Ritari J."/>
            <person name="Douillard F.P."/>
            <person name="Paul Ross R."/>
            <person name="Yang R."/>
            <person name="Briner A.E."/>
            <person name="Felis G.E."/>
            <person name="de Vos W.M."/>
            <person name="Barrangou R."/>
            <person name="Klaenhammer T.R."/>
            <person name="Caufield P.W."/>
            <person name="Cui Y."/>
            <person name="Zhang H."/>
            <person name="O'Toole P.W."/>
        </authorList>
    </citation>
    <scope>NUCLEOTIDE SEQUENCE [LARGE SCALE GENOMIC DNA]</scope>
    <source>
        <strain evidence="2 3">DSM 20534</strain>
    </source>
</reference>
<dbReference type="RefSeq" id="WP_054746168.1">
    <property type="nucleotide sequence ID" value="NZ_AZCV01000002.1"/>
</dbReference>
<evidence type="ECO:0000313" key="2">
    <source>
        <dbReference type="EMBL" id="KRK38212.1"/>
    </source>
</evidence>
<evidence type="ECO:0000256" key="1">
    <source>
        <dbReference type="SAM" id="Phobius"/>
    </source>
</evidence>
<feature type="transmembrane region" description="Helical" evidence="1">
    <location>
        <begin position="35"/>
        <end position="51"/>
    </location>
</feature>
<name>A0A0R1H337_9LACO</name>
<dbReference type="EMBL" id="AZCV01000002">
    <property type="protein sequence ID" value="KRK38212.1"/>
    <property type="molecule type" value="Genomic_DNA"/>
</dbReference>
<comment type="caution">
    <text evidence="2">The sequence shown here is derived from an EMBL/GenBank/DDBJ whole genome shotgun (WGS) entry which is preliminary data.</text>
</comment>
<keyword evidence="1" id="KW-0472">Membrane</keyword>
<sequence>MFYLIPVLLVLGYAVYSWYWQTTISIYAKYRISSLIWSLLLLTFAFNSGMIDKSDLFIQIFLAGFILMSIVDGFGGISEQRIIISGYFKRSVKYTDLAKITLIPVPRAKKPAVMAIFTTLKNQSYYLRFSKTIEDLIPLLNNQTTDQVNIEIQNLE</sequence>
<keyword evidence="1" id="KW-1133">Transmembrane helix</keyword>
<dbReference type="PATRIC" id="fig|1423722.3.peg.1008"/>
<evidence type="ECO:0000313" key="3">
    <source>
        <dbReference type="Proteomes" id="UP000050909"/>
    </source>
</evidence>